<dbReference type="AlphaFoldDB" id="A0A0C1R193"/>
<sequence length="69" mass="7495">MLDTGKTTTGSPSTERCDIKAWSGACGHDSYTAIGDKYRCDLCGTIADLTHEVKHDTFPYTSGDYDNLS</sequence>
<proteinExistence type="predicted"/>
<reference evidence="1 2" key="1">
    <citation type="submission" date="2015-01" db="EMBL/GenBank/DDBJ databases">
        <title>Genome sequence of the anaerobic bacterium Geobacter soli GSS01, a dissimilatory Fe(III) reducer from soil.</title>
        <authorList>
            <person name="Yang G."/>
            <person name="Zhou S."/>
        </authorList>
    </citation>
    <scope>NUCLEOTIDE SEQUENCE [LARGE SCALE GENOMIC DNA]</scope>
    <source>
        <strain evidence="1 2">GSS01</strain>
    </source>
</reference>
<keyword evidence="2" id="KW-1185">Reference proteome</keyword>
<comment type="caution">
    <text evidence="1">The sequence shown here is derived from an EMBL/GenBank/DDBJ whole genome shotgun (WGS) entry which is preliminary data.</text>
</comment>
<name>A0A0C1R193_9BACT</name>
<dbReference type="Proteomes" id="UP000031433">
    <property type="component" value="Unassembled WGS sequence"/>
</dbReference>
<accession>A0A0C1R193</accession>
<organism evidence="1 2">
    <name type="scientific">Geobacter soli</name>
    <dbReference type="NCBI Taxonomy" id="1510391"/>
    <lineage>
        <taxon>Bacteria</taxon>
        <taxon>Pseudomonadati</taxon>
        <taxon>Thermodesulfobacteriota</taxon>
        <taxon>Desulfuromonadia</taxon>
        <taxon>Geobacterales</taxon>
        <taxon>Geobacteraceae</taxon>
        <taxon>Geobacter</taxon>
    </lineage>
</organism>
<protein>
    <submittedName>
        <fullName evidence="1">Uncharacterized protein</fullName>
    </submittedName>
</protein>
<dbReference type="EMBL" id="JXBL01000001">
    <property type="protein sequence ID" value="KIE44256.1"/>
    <property type="molecule type" value="Genomic_DNA"/>
</dbReference>
<evidence type="ECO:0000313" key="1">
    <source>
        <dbReference type="EMBL" id="KIE44256.1"/>
    </source>
</evidence>
<dbReference type="RefSeq" id="WP_039648467.1">
    <property type="nucleotide sequence ID" value="NZ_JXBL01000001.1"/>
</dbReference>
<gene>
    <name evidence="1" type="ORF">SE37_15225</name>
</gene>
<evidence type="ECO:0000313" key="2">
    <source>
        <dbReference type="Proteomes" id="UP000031433"/>
    </source>
</evidence>